<protein>
    <submittedName>
        <fullName evidence="1">Uncharacterized protein</fullName>
    </submittedName>
</protein>
<reference evidence="1" key="1">
    <citation type="submission" date="2021-12" db="EMBL/GenBank/DDBJ databases">
        <title>Comparative genomics, transcriptomics and evolutionary studies reveal genomic signatures of adaptation to plant cell wall in hemibiotrophic fungi.</title>
        <authorList>
            <consortium name="DOE Joint Genome Institute"/>
            <person name="Baroncelli R."/>
            <person name="Diaz J.F."/>
            <person name="Benocci T."/>
            <person name="Peng M."/>
            <person name="Battaglia E."/>
            <person name="Haridas S."/>
            <person name="Andreopoulos W."/>
            <person name="Labutti K."/>
            <person name="Pangilinan J."/>
            <person name="Floch G.L."/>
            <person name="Makela M.R."/>
            <person name="Henrissat B."/>
            <person name="Grigoriev I.V."/>
            <person name="Crouch J.A."/>
            <person name="De Vries R.P."/>
            <person name="Sukno S.A."/>
            <person name="Thon M.R."/>
        </authorList>
    </citation>
    <scope>NUCLEOTIDE SEQUENCE</scope>
    <source>
        <strain evidence="1">CBS 112980</strain>
    </source>
</reference>
<dbReference type="RefSeq" id="XP_060369501.1">
    <property type="nucleotide sequence ID" value="XM_060507315.1"/>
</dbReference>
<evidence type="ECO:0000313" key="1">
    <source>
        <dbReference type="EMBL" id="KAK1729446.1"/>
    </source>
</evidence>
<organism evidence="1 2">
    <name type="scientific">Glomerella acutata</name>
    <name type="common">Colletotrichum acutatum</name>
    <dbReference type="NCBI Taxonomy" id="27357"/>
    <lineage>
        <taxon>Eukaryota</taxon>
        <taxon>Fungi</taxon>
        <taxon>Dikarya</taxon>
        <taxon>Ascomycota</taxon>
        <taxon>Pezizomycotina</taxon>
        <taxon>Sordariomycetes</taxon>
        <taxon>Hypocreomycetidae</taxon>
        <taxon>Glomerellales</taxon>
        <taxon>Glomerellaceae</taxon>
        <taxon>Colletotrichum</taxon>
        <taxon>Colletotrichum acutatum species complex</taxon>
    </lineage>
</organism>
<dbReference type="GeneID" id="85391214"/>
<dbReference type="EMBL" id="JAHMHS010000011">
    <property type="protein sequence ID" value="KAK1729446.1"/>
    <property type="molecule type" value="Genomic_DNA"/>
</dbReference>
<keyword evidence="2" id="KW-1185">Reference proteome</keyword>
<accession>A0AAD9D0Y5</accession>
<dbReference type="Proteomes" id="UP001244207">
    <property type="component" value="Unassembled WGS sequence"/>
</dbReference>
<gene>
    <name evidence="1" type="ORF">BDZ83DRAFT_605107</name>
</gene>
<dbReference type="AlphaFoldDB" id="A0AAD9D0Y5"/>
<comment type="caution">
    <text evidence="1">The sequence shown here is derived from an EMBL/GenBank/DDBJ whole genome shotgun (WGS) entry which is preliminary data.</text>
</comment>
<sequence length="108" mass="12355">MEDEGFPQGERKWQTFFFGFLNDVKSTVRSLEFGVVGVEGLLLHPDEKGYWARYLLDGSPDEEATPERGRAAPPAWPSHWTTEVREWQVKRTDDRALSLSLSSFLPTP</sequence>
<name>A0AAD9D0Y5_GLOAC</name>
<proteinExistence type="predicted"/>
<evidence type="ECO:0000313" key="2">
    <source>
        <dbReference type="Proteomes" id="UP001244207"/>
    </source>
</evidence>